<evidence type="ECO:0000256" key="1">
    <source>
        <dbReference type="SAM" id="Phobius"/>
    </source>
</evidence>
<dbReference type="EMBL" id="LNIX01000001">
    <property type="protein sequence ID" value="OXA65143.1"/>
    <property type="molecule type" value="Genomic_DNA"/>
</dbReference>
<dbReference type="Proteomes" id="UP000198287">
    <property type="component" value="Unassembled WGS sequence"/>
</dbReference>
<feature type="transmembrane region" description="Helical" evidence="1">
    <location>
        <begin position="192"/>
        <end position="218"/>
    </location>
</feature>
<proteinExistence type="predicted"/>
<gene>
    <name evidence="2" type="ORF">Fcan01_01713</name>
</gene>
<name>A0A226F5S6_FOLCA</name>
<feature type="transmembrane region" description="Helical" evidence="1">
    <location>
        <begin position="143"/>
        <end position="166"/>
    </location>
</feature>
<keyword evidence="3" id="KW-1185">Reference proteome</keyword>
<keyword evidence="1" id="KW-1133">Transmembrane helix</keyword>
<evidence type="ECO:0000313" key="3">
    <source>
        <dbReference type="Proteomes" id="UP000198287"/>
    </source>
</evidence>
<dbReference type="AlphaFoldDB" id="A0A226F5S6"/>
<comment type="caution">
    <text evidence="2">The sequence shown here is derived from an EMBL/GenBank/DDBJ whole genome shotgun (WGS) entry which is preliminary data.</text>
</comment>
<accession>A0A226F5S6</accession>
<keyword evidence="1" id="KW-0812">Transmembrane</keyword>
<feature type="transmembrane region" description="Helical" evidence="1">
    <location>
        <begin position="287"/>
        <end position="311"/>
    </location>
</feature>
<keyword evidence="1" id="KW-0472">Membrane</keyword>
<protein>
    <recommendedName>
        <fullName evidence="4">Gustatory receptor</fullName>
    </recommendedName>
</protein>
<sequence length="409" mass="45940">MKFQKLIARIPNYGAFVALQRSAIFSESCYPQYITWNKVTWRPTPTPKRKLVPWYLMSALVVSVTINFLSFATWEIVSHQKDPDLNFVGILMLVFYICANVLATVVIGSFVSKVDEICFVMGNLQTIKEVVDDGIDQSDFVGLLLHFMIPAPVSTPLTVAAATILLENVDPTYFWFRDFILISSPVKMLLRISIMSIVVFHGAMAIFTFLVNLANVALSFHCCLRSMTSTNYFRNYLQTENDTHSLDIATQSRIFKAATKFGNSARFSQCLIKYRQLQIVAAVQNQVLIYLLPISLVVAVAGCVVVGYLVIKLTGAVPIPLSILCSFVLVLIIAAAHALIPLAAEVFIKSEFFVRFWKLQSFSGYRKRQLKSCKLLRISVGPFFRIKKGSRVIFLSVVLYHTVTLVISV</sequence>
<evidence type="ECO:0008006" key="4">
    <source>
        <dbReference type="Google" id="ProtNLM"/>
    </source>
</evidence>
<feature type="transmembrane region" description="Helical" evidence="1">
    <location>
        <begin position="317"/>
        <end position="340"/>
    </location>
</feature>
<evidence type="ECO:0000313" key="2">
    <source>
        <dbReference type="EMBL" id="OXA65143.1"/>
    </source>
</evidence>
<feature type="transmembrane region" description="Helical" evidence="1">
    <location>
        <begin position="52"/>
        <end position="74"/>
    </location>
</feature>
<feature type="transmembrane region" description="Helical" evidence="1">
    <location>
        <begin position="86"/>
        <end position="111"/>
    </location>
</feature>
<organism evidence="2 3">
    <name type="scientific">Folsomia candida</name>
    <name type="common">Springtail</name>
    <dbReference type="NCBI Taxonomy" id="158441"/>
    <lineage>
        <taxon>Eukaryota</taxon>
        <taxon>Metazoa</taxon>
        <taxon>Ecdysozoa</taxon>
        <taxon>Arthropoda</taxon>
        <taxon>Hexapoda</taxon>
        <taxon>Collembola</taxon>
        <taxon>Entomobryomorpha</taxon>
        <taxon>Isotomoidea</taxon>
        <taxon>Isotomidae</taxon>
        <taxon>Proisotominae</taxon>
        <taxon>Folsomia</taxon>
    </lineage>
</organism>
<reference evidence="2 3" key="1">
    <citation type="submission" date="2015-12" db="EMBL/GenBank/DDBJ databases">
        <title>The genome of Folsomia candida.</title>
        <authorList>
            <person name="Faddeeva A."/>
            <person name="Derks M.F."/>
            <person name="Anvar Y."/>
            <person name="Smit S."/>
            <person name="Van Straalen N."/>
            <person name="Roelofs D."/>
        </authorList>
    </citation>
    <scope>NUCLEOTIDE SEQUENCE [LARGE SCALE GENOMIC DNA]</scope>
    <source>
        <strain evidence="2 3">VU population</strain>
        <tissue evidence="2">Whole body</tissue>
    </source>
</reference>